<dbReference type="AlphaFoldDB" id="A0A437AI08"/>
<comment type="caution">
    <text evidence="1">The sequence shown here is derived from an EMBL/GenBank/DDBJ whole genome shotgun (WGS) entry which is preliminary data.</text>
</comment>
<keyword evidence="2" id="KW-1185">Reference proteome</keyword>
<accession>A0A437AI08</accession>
<dbReference type="VEuPathDB" id="MicrosporidiaDB:TUBRATIS_27250"/>
<dbReference type="EMBL" id="RCSS01000755">
    <property type="protein sequence ID" value="RVD90843.1"/>
    <property type="molecule type" value="Genomic_DNA"/>
</dbReference>
<dbReference type="Proteomes" id="UP000282876">
    <property type="component" value="Unassembled WGS sequence"/>
</dbReference>
<reference evidence="1 2" key="1">
    <citation type="submission" date="2018-10" db="EMBL/GenBank/DDBJ databases">
        <title>Draft genome sequence of the microsporidian Tubulinosema ratisbonensis.</title>
        <authorList>
            <person name="Polonais V."/>
            <person name="Peyretaillade E."/>
            <person name="Niehus S."/>
            <person name="Wawrzyniak I."/>
            <person name="Franchet A."/>
            <person name="Gaspin C."/>
            <person name="Reichstadt M."/>
            <person name="Belser C."/>
            <person name="Labadie K."/>
            <person name="Delbac F."/>
            <person name="Ferrandon D."/>
        </authorList>
    </citation>
    <scope>NUCLEOTIDE SEQUENCE [LARGE SCALE GENOMIC DNA]</scope>
    <source>
        <strain evidence="1 2">Franzen</strain>
    </source>
</reference>
<gene>
    <name evidence="1" type="ORF">TUBRATIS_27250</name>
</gene>
<proteinExistence type="predicted"/>
<evidence type="ECO:0000313" key="1">
    <source>
        <dbReference type="EMBL" id="RVD90843.1"/>
    </source>
</evidence>
<sequence>MPEETRINKNNTKDFFDKHTVLHLPRRQIEKPNSLSDLRGSISFLEYYLRTGKLLANTSFMFSNFIKFNSLSLMFTSLNIVVSIADDVWTDRYYNFGEAN</sequence>
<protein>
    <submittedName>
        <fullName evidence="1">Uncharacterized protein</fullName>
    </submittedName>
</protein>
<organism evidence="1 2">
    <name type="scientific">Tubulinosema ratisbonensis</name>
    <dbReference type="NCBI Taxonomy" id="291195"/>
    <lineage>
        <taxon>Eukaryota</taxon>
        <taxon>Fungi</taxon>
        <taxon>Fungi incertae sedis</taxon>
        <taxon>Microsporidia</taxon>
        <taxon>Tubulinosematoidea</taxon>
        <taxon>Tubulinosematidae</taxon>
        <taxon>Tubulinosema</taxon>
    </lineage>
</organism>
<name>A0A437AI08_9MICR</name>
<evidence type="ECO:0000313" key="2">
    <source>
        <dbReference type="Proteomes" id="UP000282876"/>
    </source>
</evidence>